<dbReference type="Proteomes" id="UP000479710">
    <property type="component" value="Unassembled WGS sequence"/>
</dbReference>
<proteinExistence type="predicted"/>
<reference evidence="2 3" key="1">
    <citation type="submission" date="2019-11" db="EMBL/GenBank/DDBJ databases">
        <title>Whole genome sequence of Oryza granulata.</title>
        <authorList>
            <person name="Li W."/>
        </authorList>
    </citation>
    <scope>NUCLEOTIDE SEQUENCE [LARGE SCALE GENOMIC DNA]</scope>
    <source>
        <strain evidence="3">cv. Menghai</strain>
        <tissue evidence="2">Leaf</tissue>
    </source>
</reference>
<organism evidence="2 3">
    <name type="scientific">Oryza meyeriana var. granulata</name>
    <dbReference type="NCBI Taxonomy" id="110450"/>
    <lineage>
        <taxon>Eukaryota</taxon>
        <taxon>Viridiplantae</taxon>
        <taxon>Streptophyta</taxon>
        <taxon>Embryophyta</taxon>
        <taxon>Tracheophyta</taxon>
        <taxon>Spermatophyta</taxon>
        <taxon>Magnoliopsida</taxon>
        <taxon>Liliopsida</taxon>
        <taxon>Poales</taxon>
        <taxon>Poaceae</taxon>
        <taxon>BOP clade</taxon>
        <taxon>Oryzoideae</taxon>
        <taxon>Oryzeae</taxon>
        <taxon>Oryzinae</taxon>
        <taxon>Oryza</taxon>
        <taxon>Oryza meyeriana</taxon>
    </lineage>
</organism>
<dbReference type="EMBL" id="SPHZ02000003">
    <property type="protein sequence ID" value="KAF0926082.1"/>
    <property type="molecule type" value="Genomic_DNA"/>
</dbReference>
<feature type="region of interest" description="Disordered" evidence="1">
    <location>
        <begin position="1"/>
        <end position="33"/>
    </location>
</feature>
<keyword evidence="3" id="KW-1185">Reference proteome</keyword>
<evidence type="ECO:0000313" key="2">
    <source>
        <dbReference type="EMBL" id="KAF0926082.1"/>
    </source>
</evidence>
<evidence type="ECO:0000256" key="1">
    <source>
        <dbReference type="SAM" id="MobiDB-lite"/>
    </source>
</evidence>
<accession>A0A6G1EN78</accession>
<sequence>MTRLYRYPRNDRKASHPTRPTRKSSSISYSPLPPLLPAAAAPVATTAASARHEEFVEEAVACGEDAAWTGTGSLPSAMSTSVAATEVRIEDETIQPRHIHSAALSASAAAATRHPEPPNRRRWRCLLS</sequence>
<dbReference type="AlphaFoldDB" id="A0A6G1EN78"/>
<gene>
    <name evidence="2" type="ORF">E2562_021796</name>
</gene>
<name>A0A6G1EN78_9ORYZ</name>
<evidence type="ECO:0000313" key="3">
    <source>
        <dbReference type="Proteomes" id="UP000479710"/>
    </source>
</evidence>
<comment type="caution">
    <text evidence="2">The sequence shown here is derived from an EMBL/GenBank/DDBJ whole genome shotgun (WGS) entry which is preliminary data.</text>
</comment>
<protein>
    <submittedName>
        <fullName evidence="2">Uncharacterized protein</fullName>
    </submittedName>
</protein>